<proteinExistence type="predicted"/>
<protein>
    <recommendedName>
        <fullName evidence="1">S1 motif domain-containing protein</fullName>
    </recommendedName>
</protein>
<organism evidence="2 3">
    <name type="scientific">Candidatus Portnoybacteria bacterium RIFCSPLOWO2_01_FULL_43_11</name>
    <dbReference type="NCBI Taxonomy" id="1802000"/>
    <lineage>
        <taxon>Bacteria</taxon>
        <taxon>Candidatus Portnoyibacteriota</taxon>
    </lineage>
</organism>
<gene>
    <name evidence="2" type="ORF">A3A94_01780</name>
</gene>
<feature type="domain" description="S1 motif" evidence="1">
    <location>
        <begin position="104"/>
        <end position="182"/>
    </location>
</feature>
<dbReference type="Proteomes" id="UP000178787">
    <property type="component" value="Unassembled WGS sequence"/>
</dbReference>
<name>A0A1G2FJ45_9BACT</name>
<dbReference type="GO" id="GO:0003676">
    <property type="term" value="F:nucleic acid binding"/>
    <property type="evidence" value="ECO:0007669"/>
    <property type="project" value="InterPro"/>
</dbReference>
<dbReference type="PROSITE" id="PS50126">
    <property type="entry name" value="S1"/>
    <property type="match status" value="2"/>
</dbReference>
<reference evidence="2 3" key="1">
    <citation type="journal article" date="2016" name="Nat. Commun.">
        <title>Thousands of microbial genomes shed light on interconnected biogeochemical processes in an aquifer system.</title>
        <authorList>
            <person name="Anantharaman K."/>
            <person name="Brown C.T."/>
            <person name="Hug L.A."/>
            <person name="Sharon I."/>
            <person name="Castelle C.J."/>
            <person name="Probst A.J."/>
            <person name="Thomas B.C."/>
            <person name="Singh A."/>
            <person name="Wilkins M.J."/>
            <person name="Karaoz U."/>
            <person name="Brodie E.L."/>
            <person name="Williams K.H."/>
            <person name="Hubbard S.S."/>
            <person name="Banfield J.F."/>
        </authorList>
    </citation>
    <scope>NUCLEOTIDE SEQUENCE [LARGE SCALE GENOMIC DNA]</scope>
</reference>
<dbReference type="PANTHER" id="PTHR47559:SF1">
    <property type="entry name" value="OS03G0844900 PROTEIN"/>
    <property type="match status" value="1"/>
</dbReference>
<sequence length="185" mass="20316">MKDLLTAKQNEIPHLPQIGELVEGQIMEMSKNSLILDLGPLGTGIVYGGELKENKGLLKGLKIGDTVSALVLDSENEDGYIELSLKEANLEKSWQAAKEKKQTQKVVVVKVVEANRGGLVITFNGLVGFLPVSQLSDKNYPQVEGGDKDKILSHLNKFINQELKVRIIGLDQNKKQLIVSEKAVE</sequence>
<dbReference type="InterPro" id="IPR003029">
    <property type="entry name" value="S1_domain"/>
</dbReference>
<evidence type="ECO:0000313" key="3">
    <source>
        <dbReference type="Proteomes" id="UP000178787"/>
    </source>
</evidence>
<dbReference type="EMBL" id="MHNE01000032">
    <property type="protein sequence ID" value="OGZ37867.1"/>
    <property type="molecule type" value="Genomic_DNA"/>
</dbReference>
<dbReference type="SMART" id="SM00316">
    <property type="entry name" value="S1"/>
    <property type="match status" value="2"/>
</dbReference>
<evidence type="ECO:0000313" key="2">
    <source>
        <dbReference type="EMBL" id="OGZ37867.1"/>
    </source>
</evidence>
<dbReference type="InterPro" id="IPR052757">
    <property type="entry name" value="Ribosomal_protein_S1"/>
</dbReference>
<dbReference type="Pfam" id="PF00575">
    <property type="entry name" value="S1"/>
    <property type="match status" value="2"/>
</dbReference>
<dbReference type="PANTHER" id="PTHR47559">
    <property type="entry name" value="OS03G0844900 PROTEIN"/>
    <property type="match status" value="1"/>
</dbReference>
<dbReference type="STRING" id="1802000.A3A94_01780"/>
<evidence type="ECO:0000259" key="1">
    <source>
        <dbReference type="PROSITE" id="PS50126"/>
    </source>
</evidence>
<dbReference type="Gene3D" id="2.40.50.140">
    <property type="entry name" value="Nucleic acid-binding proteins"/>
    <property type="match status" value="2"/>
</dbReference>
<dbReference type="SUPFAM" id="SSF50249">
    <property type="entry name" value="Nucleic acid-binding proteins"/>
    <property type="match status" value="1"/>
</dbReference>
<feature type="domain" description="S1 motif" evidence="1">
    <location>
        <begin position="19"/>
        <end position="86"/>
    </location>
</feature>
<dbReference type="AlphaFoldDB" id="A0A1G2FJ45"/>
<accession>A0A1G2FJ45</accession>
<dbReference type="InterPro" id="IPR012340">
    <property type="entry name" value="NA-bd_OB-fold"/>
</dbReference>
<comment type="caution">
    <text evidence="2">The sequence shown here is derived from an EMBL/GenBank/DDBJ whole genome shotgun (WGS) entry which is preliminary data.</text>
</comment>